<dbReference type="PANTHER" id="PTHR43776">
    <property type="entry name" value="TRANSPORT ATP-BINDING PROTEIN"/>
    <property type="match status" value="1"/>
</dbReference>
<dbReference type="Proteomes" id="UP000245202">
    <property type="component" value="Unassembled WGS sequence"/>
</dbReference>
<dbReference type="InterPro" id="IPR003439">
    <property type="entry name" value="ABC_transporter-like_ATP-bd"/>
</dbReference>
<dbReference type="Gene3D" id="3.40.50.300">
    <property type="entry name" value="P-loop containing nucleotide triphosphate hydrolases"/>
    <property type="match status" value="1"/>
</dbReference>
<sequence>MGPSGTGKSTLGKLLAGYMVPTEGKVLVGDRSLPGSGYCPVQLINQHPELAVNPRWTIGKMLAEGWQPDTSILKAFGIQKSWLERYPNELSGGQLQRCCMVRALGSQTKFIVADEMSAMLDAVTQAEIWHALLTIASERSIGILAISHDAALLDVVADRLIGLASLTYS</sequence>
<organism evidence="6 7">
    <name type="scientific">Paenibacillus agaridevorans</name>
    <dbReference type="NCBI Taxonomy" id="171404"/>
    <lineage>
        <taxon>Bacteria</taxon>
        <taxon>Bacillati</taxon>
        <taxon>Bacillota</taxon>
        <taxon>Bacilli</taxon>
        <taxon>Bacillales</taxon>
        <taxon>Paenibacillaceae</taxon>
        <taxon>Paenibacillus</taxon>
    </lineage>
</organism>
<dbReference type="EMBL" id="BDQX01000036">
    <property type="protein sequence ID" value="GBG06049.1"/>
    <property type="molecule type" value="Genomic_DNA"/>
</dbReference>
<keyword evidence="7" id="KW-1185">Reference proteome</keyword>
<keyword evidence="4" id="KW-0067">ATP-binding</keyword>
<feature type="domain" description="ABC transporter" evidence="5">
    <location>
        <begin position="1"/>
        <end position="116"/>
    </location>
</feature>
<evidence type="ECO:0000256" key="2">
    <source>
        <dbReference type="ARBA" id="ARBA00022448"/>
    </source>
</evidence>
<keyword evidence="2" id="KW-0813">Transport</keyword>
<evidence type="ECO:0000259" key="5">
    <source>
        <dbReference type="Pfam" id="PF00005"/>
    </source>
</evidence>
<dbReference type="Pfam" id="PF00005">
    <property type="entry name" value="ABC_tran"/>
    <property type="match status" value="1"/>
</dbReference>
<name>A0A2R5EK97_9BACL</name>
<dbReference type="GO" id="GO:0005524">
    <property type="term" value="F:ATP binding"/>
    <property type="evidence" value="ECO:0007669"/>
    <property type="project" value="UniProtKB-KW"/>
</dbReference>
<evidence type="ECO:0000313" key="6">
    <source>
        <dbReference type="EMBL" id="GBG06049.1"/>
    </source>
</evidence>
<keyword evidence="3" id="KW-0547">Nucleotide-binding</keyword>
<proteinExistence type="inferred from homology"/>
<accession>A0A2R5EK97</accession>
<evidence type="ECO:0000256" key="3">
    <source>
        <dbReference type="ARBA" id="ARBA00022741"/>
    </source>
</evidence>
<dbReference type="GO" id="GO:0016887">
    <property type="term" value="F:ATP hydrolysis activity"/>
    <property type="evidence" value="ECO:0007669"/>
    <property type="project" value="InterPro"/>
</dbReference>
<gene>
    <name evidence="6" type="ORF">PAT3040_00542</name>
</gene>
<dbReference type="InterPro" id="IPR050319">
    <property type="entry name" value="ABC_transp_ATP-bind"/>
</dbReference>
<comment type="similarity">
    <text evidence="1">Belongs to the ABC transporter superfamily.</text>
</comment>
<comment type="caution">
    <text evidence="6">The sequence shown here is derived from an EMBL/GenBank/DDBJ whole genome shotgun (WGS) entry which is preliminary data.</text>
</comment>
<protein>
    <submittedName>
        <fullName evidence="6">Putative peptide ABC transporter</fullName>
    </submittedName>
</protein>
<evidence type="ECO:0000256" key="1">
    <source>
        <dbReference type="ARBA" id="ARBA00005417"/>
    </source>
</evidence>
<dbReference type="PANTHER" id="PTHR43776:SF7">
    <property type="entry name" value="D,D-DIPEPTIDE TRANSPORT ATP-BINDING PROTEIN DDPF-RELATED"/>
    <property type="match status" value="1"/>
</dbReference>
<evidence type="ECO:0000256" key="4">
    <source>
        <dbReference type="ARBA" id="ARBA00022840"/>
    </source>
</evidence>
<evidence type="ECO:0000313" key="7">
    <source>
        <dbReference type="Proteomes" id="UP000245202"/>
    </source>
</evidence>
<dbReference type="AlphaFoldDB" id="A0A2R5EK97"/>
<dbReference type="SUPFAM" id="SSF52540">
    <property type="entry name" value="P-loop containing nucleoside triphosphate hydrolases"/>
    <property type="match status" value="1"/>
</dbReference>
<dbReference type="InterPro" id="IPR027417">
    <property type="entry name" value="P-loop_NTPase"/>
</dbReference>
<reference evidence="6 7" key="1">
    <citation type="submission" date="2017-08" db="EMBL/GenBank/DDBJ databases">
        <title>Substantial Increase in Enzyme Production by Combined Drug-Resistance Mutations in Paenibacillus agaridevorans.</title>
        <authorList>
            <person name="Tanaka Y."/>
            <person name="Funane K."/>
            <person name="Hosaka T."/>
            <person name="Shiwa Y."/>
            <person name="Fujita N."/>
            <person name="Miyazaki T."/>
            <person name="Yoshikawa H."/>
            <person name="Murakami K."/>
            <person name="Kasahara K."/>
            <person name="Inaoka T."/>
            <person name="Hiraga Y."/>
            <person name="Ochi K."/>
        </authorList>
    </citation>
    <scope>NUCLEOTIDE SEQUENCE [LARGE SCALE GENOMIC DNA]</scope>
    <source>
        <strain evidence="6 7">T-3040</strain>
    </source>
</reference>